<dbReference type="Gene3D" id="3.30.870.10">
    <property type="entry name" value="Endonuclease Chain A"/>
    <property type="match status" value="2"/>
</dbReference>
<keyword evidence="2" id="KW-1185">Reference proteome</keyword>
<evidence type="ECO:0000313" key="1">
    <source>
        <dbReference type="EMBL" id="MRG91585.1"/>
    </source>
</evidence>
<evidence type="ECO:0000313" key="2">
    <source>
        <dbReference type="Proteomes" id="UP000440224"/>
    </source>
</evidence>
<proteinExistence type="predicted"/>
<dbReference type="CDD" id="cd09117">
    <property type="entry name" value="PLDc_Bfil_DEXD_like"/>
    <property type="match status" value="1"/>
</dbReference>
<dbReference type="RefSeq" id="WP_153818480.1">
    <property type="nucleotide sequence ID" value="NZ_WJIE01000002.1"/>
</dbReference>
<protein>
    <recommendedName>
        <fullName evidence="3">PLD phosphodiesterase domain-containing protein</fullName>
    </recommendedName>
</protein>
<accession>A0A6N7PN96</accession>
<sequence length="659" mass="72914">MKREIKLFDELDRFAQGSEITHALALSFGYDGDLANEKVWKRLIEKYGLRQPLVIAGGPNVHKGTAHWVKVLPVRKRRGVFHPKLFLAVREDAVFVALGSANLTEGGLRRNLELLTPLVFSRDAERPAPPDVLAGILEFLDDIVERLLVGEDSAGRVRDAVMQARIVLDELPDAPRRGPDVRFVHSYAGPIWQQVCDIHGSDAVEHLLVVSPFLEADAPVVEEADSLLRHALGGGLPWAPRAPVPRMTLCTDALKPDEPTALPRLALQELGAKVSLRGQAFSEEERRLHGKIVVVFGKRRTTMLWGSPNFTNAALLRSADEGGNVECALVLSTAAAQASIESVREEFEIDRLFQRHRGPLPPAYVAPPAPEVLFEVGEAIYDTRTRVLSVHGAIWSKKVRTLRVSIDGEDVVLHESEWLGTGSFCIEIEDAPLEEEDAETGKRRLRVVSLRVEALGADGRVLDTQVQGYNVKFEEALGLRDNLIIETEVFTADALLAQAATPEQRVAAVDAQIAAWKAARREEKSVQVGHQASLDQFFRHVRAGLDGHLRRLEARKMSRFALRWWSAKLCRSLDSASAGSIEGIRRTYFVARVAEHVERVVSAVEERHDDKAAAFAALEPAKLAAALESVPLTSGDRHGILDEVWSLRVRVVEMLEEHA</sequence>
<name>A0A6N7PN96_9BACT</name>
<dbReference type="EMBL" id="WJIE01000002">
    <property type="protein sequence ID" value="MRG91585.1"/>
    <property type="molecule type" value="Genomic_DNA"/>
</dbReference>
<organism evidence="1 2">
    <name type="scientific">Polyangium spumosum</name>
    <dbReference type="NCBI Taxonomy" id="889282"/>
    <lineage>
        <taxon>Bacteria</taxon>
        <taxon>Pseudomonadati</taxon>
        <taxon>Myxococcota</taxon>
        <taxon>Polyangia</taxon>
        <taxon>Polyangiales</taxon>
        <taxon>Polyangiaceae</taxon>
        <taxon>Polyangium</taxon>
    </lineage>
</organism>
<gene>
    <name evidence="1" type="ORF">GF068_06565</name>
</gene>
<comment type="caution">
    <text evidence="1">The sequence shown here is derived from an EMBL/GenBank/DDBJ whole genome shotgun (WGS) entry which is preliminary data.</text>
</comment>
<dbReference type="AlphaFoldDB" id="A0A6N7PN96"/>
<reference evidence="1 2" key="1">
    <citation type="submission" date="2019-10" db="EMBL/GenBank/DDBJ databases">
        <title>A soil myxobacterium in the family Polyangiaceae.</title>
        <authorList>
            <person name="Li Y."/>
            <person name="Wang J."/>
        </authorList>
    </citation>
    <scope>NUCLEOTIDE SEQUENCE [LARGE SCALE GENOMIC DNA]</scope>
    <source>
        <strain evidence="1 2">DSM 14734</strain>
    </source>
</reference>
<evidence type="ECO:0008006" key="3">
    <source>
        <dbReference type="Google" id="ProtNLM"/>
    </source>
</evidence>
<dbReference type="Proteomes" id="UP000440224">
    <property type="component" value="Unassembled WGS sequence"/>
</dbReference>
<dbReference type="OrthoDB" id="8769320at2"/>